<keyword evidence="13" id="KW-0594">Phospholipid biosynthesis</keyword>
<dbReference type="PANTHER" id="PTHR34299:SF1">
    <property type="entry name" value="DIACYLGLYCEROL KINASE"/>
    <property type="match status" value="1"/>
</dbReference>
<evidence type="ECO:0000256" key="5">
    <source>
        <dbReference type="ARBA" id="ARBA00022679"/>
    </source>
</evidence>
<keyword evidence="18" id="KW-0460">Magnesium</keyword>
<feature type="transmembrane region" description="Helical" evidence="19">
    <location>
        <begin position="34"/>
        <end position="51"/>
    </location>
</feature>
<evidence type="ECO:0000256" key="3">
    <source>
        <dbReference type="ARBA" id="ARBA00022475"/>
    </source>
</evidence>
<evidence type="ECO:0000256" key="9">
    <source>
        <dbReference type="ARBA" id="ARBA00022840"/>
    </source>
</evidence>
<keyword evidence="18" id="KW-0479">Metal-binding</keyword>
<evidence type="ECO:0000256" key="15">
    <source>
        <dbReference type="PIRSR" id="PIRSR600829-1"/>
    </source>
</evidence>
<reference evidence="20" key="1">
    <citation type="submission" date="2020-08" db="EMBL/GenBank/DDBJ databases">
        <title>Genome public.</title>
        <authorList>
            <person name="Liu C."/>
            <person name="Sun Q."/>
        </authorList>
    </citation>
    <scope>NUCLEOTIDE SEQUENCE</scope>
    <source>
        <strain evidence="20">NSJ-54</strain>
    </source>
</reference>
<organism evidence="20 21">
    <name type="scientific">Zongyangia hominis</name>
    <dbReference type="NCBI Taxonomy" id="2763677"/>
    <lineage>
        <taxon>Bacteria</taxon>
        <taxon>Bacillati</taxon>
        <taxon>Bacillota</taxon>
        <taxon>Clostridia</taxon>
        <taxon>Eubacteriales</taxon>
        <taxon>Oscillospiraceae</taxon>
        <taxon>Zongyangia</taxon>
    </lineage>
</organism>
<dbReference type="CDD" id="cd14265">
    <property type="entry name" value="UDPK_IM_like"/>
    <property type="match status" value="1"/>
</dbReference>
<accession>A0A926ED38</accession>
<feature type="transmembrane region" description="Helical" evidence="19">
    <location>
        <begin position="97"/>
        <end position="121"/>
    </location>
</feature>
<name>A0A926ED38_9FIRM</name>
<evidence type="ECO:0000256" key="7">
    <source>
        <dbReference type="ARBA" id="ARBA00022741"/>
    </source>
</evidence>
<comment type="caution">
    <text evidence="20">The sequence shown here is derived from an EMBL/GenBank/DDBJ whole genome shotgun (WGS) entry which is preliminary data.</text>
</comment>
<evidence type="ECO:0000256" key="19">
    <source>
        <dbReference type="SAM" id="Phobius"/>
    </source>
</evidence>
<evidence type="ECO:0000256" key="6">
    <source>
        <dbReference type="ARBA" id="ARBA00022692"/>
    </source>
</evidence>
<gene>
    <name evidence="20" type="ORF">H8709_08495</name>
</gene>
<dbReference type="Proteomes" id="UP000660861">
    <property type="component" value="Unassembled WGS sequence"/>
</dbReference>
<dbReference type="AlphaFoldDB" id="A0A926ED38"/>
<feature type="transmembrane region" description="Helical" evidence="19">
    <location>
        <begin position="133"/>
        <end position="153"/>
    </location>
</feature>
<evidence type="ECO:0000256" key="14">
    <source>
        <dbReference type="ARBA" id="ARBA00023264"/>
    </source>
</evidence>
<evidence type="ECO:0000313" key="20">
    <source>
        <dbReference type="EMBL" id="MBC8570865.1"/>
    </source>
</evidence>
<feature type="binding site" evidence="18">
    <location>
        <position position="77"/>
    </location>
    <ligand>
        <name>a divalent metal cation</name>
        <dbReference type="ChEBI" id="CHEBI:60240"/>
    </ligand>
</feature>
<keyword evidence="9 17" id="KW-0067">ATP-binding</keyword>
<keyword evidence="11" id="KW-0443">Lipid metabolism</keyword>
<feature type="binding site" evidence="17">
    <location>
        <position position="77"/>
    </location>
    <ligand>
        <name>ATP</name>
        <dbReference type="ChEBI" id="CHEBI:30616"/>
    </ligand>
</feature>
<dbReference type="InterPro" id="IPR033717">
    <property type="entry name" value="UDPK"/>
</dbReference>
<dbReference type="GO" id="GO:0046872">
    <property type="term" value="F:metal ion binding"/>
    <property type="evidence" value="ECO:0007669"/>
    <property type="project" value="UniProtKB-KW"/>
</dbReference>
<keyword evidence="14" id="KW-1208">Phospholipid metabolism</keyword>
<evidence type="ECO:0000256" key="8">
    <source>
        <dbReference type="ARBA" id="ARBA00022777"/>
    </source>
</evidence>
<evidence type="ECO:0000256" key="18">
    <source>
        <dbReference type="PIRSR" id="PIRSR600829-4"/>
    </source>
</evidence>
<feature type="binding site" evidence="17">
    <location>
        <begin position="95"/>
        <end position="96"/>
    </location>
    <ligand>
        <name>ATP</name>
        <dbReference type="ChEBI" id="CHEBI:30616"/>
    </ligand>
</feature>
<keyword evidence="12 19" id="KW-0472">Membrane</keyword>
<keyword evidence="8 20" id="KW-0418">Kinase</keyword>
<dbReference type="GO" id="GO:0008654">
    <property type="term" value="P:phospholipid biosynthetic process"/>
    <property type="evidence" value="ECO:0007669"/>
    <property type="project" value="UniProtKB-KW"/>
</dbReference>
<evidence type="ECO:0000256" key="4">
    <source>
        <dbReference type="ARBA" id="ARBA00022516"/>
    </source>
</evidence>
<evidence type="ECO:0000256" key="16">
    <source>
        <dbReference type="PIRSR" id="PIRSR600829-2"/>
    </source>
</evidence>
<keyword evidence="3" id="KW-1003">Cell membrane</keyword>
<evidence type="ECO:0000256" key="10">
    <source>
        <dbReference type="ARBA" id="ARBA00022989"/>
    </source>
</evidence>
<dbReference type="EMBL" id="JACRTC010000005">
    <property type="protein sequence ID" value="MBC8570865.1"/>
    <property type="molecule type" value="Genomic_DNA"/>
</dbReference>
<keyword evidence="5" id="KW-0808">Transferase</keyword>
<evidence type="ECO:0000256" key="13">
    <source>
        <dbReference type="ARBA" id="ARBA00023209"/>
    </source>
</evidence>
<evidence type="ECO:0000256" key="11">
    <source>
        <dbReference type="ARBA" id="ARBA00023098"/>
    </source>
</evidence>
<dbReference type="Gene3D" id="1.10.287.3610">
    <property type="match status" value="1"/>
</dbReference>
<dbReference type="PANTHER" id="PTHR34299">
    <property type="entry name" value="DIACYLGLYCEROL KINASE"/>
    <property type="match status" value="1"/>
</dbReference>
<dbReference type="Pfam" id="PF01219">
    <property type="entry name" value="DAGK_prokar"/>
    <property type="match status" value="1"/>
</dbReference>
<dbReference type="GO" id="GO:0005524">
    <property type="term" value="F:ATP binding"/>
    <property type="evidence" value="ECO:0007669"/>
    <property type="project" value="UniProtKB-KW"/>
</dbReference>
<comment type="cofactor">
    <cofactor evidence="18">
        <name>Mg(2+)</name>
        <dbReference type="ChEBI" id="CHEBI:18420"/>
    </cofactor>
    <text evidence="18">Mn(2+), Zn(2+), Cd(2+) and Co(2+) support activity to lesser extents.</text>
</comment>
<dbReference type="InterPro" id="IPR000829">
    <property type="entry name" value="DAGK"/>
</dbReference>
<feature type="active site" description="Proton acceptor" evidence="15">
    <location>
        <position position="70"/>
    </location>
</feature>
<keyword evidence="4" id="KW-0444">Lipid biosynthesis</keyword>
<feature type="transmembrane region" description="Helical" evidence="19">
    <location>
        <begin position="57"/>
        <end position="76"/>
    </location>
</feature>
<keyword evidence="7 17" id="KW-0547">Nucleotide-binding</keyword>
<keyword evidence="10 19" id="KW-1133">Transmembrane helix</keyword>
<evidence type="ECO:0000313" key="21">
    <source>
        <dbReference type="Proteomes" id="UP000660861"/>
    </source>
</evidence>
<evidence type="ECO:0000256" key="1">
    <source>
        <dbReference type="ARBA" id="ARBA00004651"/>
    </source>
</evidence>
<sequence length="164" mass="17560">MSMSKYGFSALGRSFTAALRGFCHCVKTQRNMRIHLVAAFHVLALSGFYRFSKAEYGLLLITCALVMGCEAVNTAVEVLADGFCPRRDPTAGLAKDIAAGAVLVCAFFAAVVGVLLFWNLAAFGRMAGFFARYPWALLVPAATLTAGLVWAMGAPGNSIKKRKL</sequence>
<comment type="subcellular location">
    <subcellularLocation>
        <location evidence="1">Cell membrane</location>
        <topology evidence="1">Multi-pass membrane protein</topology>
    </subcellularLocation>
</comment>
<feature type="binding site" evidence="16">
    <location>
        <position position="70"/>
    </location>
    <ligand>
        <name>substrate</name>
    </ligand>
</feature>
<keyword evidence="21" id="KW-1185">Reference proteome</keyword>
<protein>
    <submittedName>
        <fullName evidence="20">Diacylglycerol kinase family protein</fullName>
    </submittedName>
</protein>
<evidence type="ECO:0000256" key="12">
    <source>
        <dbReference type="ARBA" id="ARBA00023136"/>
    </source>
</evidence>
<evidence type="ECO:0000256" key="2">
    <source>
        <dbReference type="ARBA" id="ARBA00005967"/>
    </source>
</evidence>
<dbReference type="InterPro" id="IPR036945">
    <property type="entry name" value="DAGK_sf"/>
</dbReference>
<proteinExistence type="inferred from homology"/>
<dbReference type="GO" id="GO:0005886">
    <property type="term" value="C:plasma membrane"/>
    <property type="evidence" value="ECO:0007669"/>
    <property type="project" value="UniProtKB-SubCell"/>
</dbReference>
<evidence type="ECO:0000256" key="17">
    <source>
        <dbReference type="PIRSR" id="PIRSR600829-3"/>
    </source>
</evidence>
<dbReference type="GO" id="GO:0016301">
    <property type="term" value="F:kinase activity"/>
    <property type="evidence" value="ECO:0007669"/>
    <property type="project" value="UniProtKB-KW"/>
</dbReference>
<comment type="similarity">
    <text evidence="2">Belongs to the bacterial diacylglycerol kinase family.</text>
</comment>
<keyword evidence="6 19" id="KW-0812">Transmembrane</keyword>